<dbReference type="AlphaFoldDB" id="A0A9J5WZU3"/>
<evidence type="ECO:0000256" key="3">
    <source>
        <dbReference type="ARBA" id="ARBA00009591"/>
    </source>
</evidence>
<proteinExistence type="inferred from homology"/>
<evidence type="ECO:0000256" key="2">
    <source>
        <dbReference type="ARBA" id="ARBA00004273"/>
    </source>
</evidence>
<keyword evidence="5" id="KW-0999">Mitochondrion inner membrane</keyword>
<name>A0A9J5WZU3_SOLCO</name>
<accession>A0A9J5WZU3</accession>
<keyword evidence="4 9" id="KW-0812">Transmembrane</keyword>
<feature type="transmembrane region" description="Helical" evidence="9">
    <location>
        <begin position="19"/>
        <end position="36"/>
    </location>
</feature>
<evidence type="ECO:0000313" key="11">
    <source>
        <dbReference type="Proteomes" id="UP000824120"/>
    </source>
</evidence>
<evidence type="ECO:0000256" key="5">
    <source>
        <dbReference type="ARBA" id="ARBA00022792"/>
    </source>
</evidence>
<keyword evidence="6 9" id="KW-1133">Transmembrane helix</keyword>
<evidence type="ECO:0000313" key="10">
    <source>
        <dbReference type="EMBL" id="KAG5580919.1"/>
    </source>
</evidence>
<dbReference type="OrthoDB" id="506921at2759"/>
<keyword evidence="11" id="KW-1185">Reference proteome</keyword>
<organism evidence="10 11">
    <name type="scientific">Solanum commersonii</name>
    <name type="common">Commerson's wild potato</name>
    <name type="synonym">Commerson's nightshade</name>
    <dbReference type="NCBI Taxonomy" id="4109"/>
    <lineage>
        <taxon>Eukaryota</taxon>
        <taxon>Viridiplantae</taxon>
        <taxon>Streptophyta</taxon>
        <taxon>Embryophyta</taxon>
        <taxon>Tracheophyta</taxon>
        <taxon>Spermatophyta</taxon>
        <taxon>Magnoliopsida</taxon>
        <taxon>eudicotyledons</taxon>
        <taxon>Gunneridae</taxon>
        <taxon>Pentapetalae</taxon>
        <taxon>asterids</taxon>
        <taxon>lamiids</taxon>
        <taxon>Solanales</taxon>
        <taxon>Solanaceae</taxon>
        <taxon>Solanoideae</taxon>
        <taxon>Solaneae</taxon>
        <taxon>Solanum</taxon>
    </lineage>
</organism>
<protein>
    <submittedName>
        <fullName evidence="10">Uncharacterized protein</fullName>
    </submittedName>
</protein>
<evidence type="ECO:0000256" key="1">
    <source>
        <dbReference type="ARBA" id="ARBA00002480"/>
    </source>
</evidence>
<dbReference type="Proteomes" id="UP000824120">
    <property type="component" value="Chromosome 10"/>
</dbReference>
<dbReference type="EMBL" id="JACXVP010000010">
    <property type="protein sequence ID" value="KAG5580919.1"/>
    <property type="molecule type" value="Genomic_DNA"/>
</dbReference>
<dbReference type="PANTHER" id="PTHR34372:SF4">
    <property type="entry name" value="CYTOCHROME C OXIDASE SUBUNIT 5C-1-LIKE"/>
    <property type="match status" value="1"/>
</dbReference>
<evidence type="ECO:0000256" key="6">
    <source>
        <dbReference type="ARBA" id="ARBA00022989"/>
    </source>
</evidence>
<comment type="similarity">
    <text evidence="3">Belongs to the cytochrome c oxidase subunit 5C family.</text>
</comment>
<comment type="subcellular location">
    <subcellularLocation>
        <location evidence="2">Mitochondrion inner membrane</location>
    </subcellularLocation>
</comment>
<keyword evidence="7" id="KW-0496">Mitochondrion</keyword>
<dbReference type="PANTHER" id="PTHR34372">
    <property type="entry name" value="CYTOCHROME C OXIDASE SUBUNIT 5C-2-RELATED"/>
    <property type="match status" value="1"/>
</dbReference>
<evidence type="ECO:0000256" key="4">
    <source>
        <dbReference type="ARBA" id="ARBA00022692"/>
    </source>
</evidence>
<sequence>MGGRIQHIQLGGPMLIKEIVIASVLAFAAGGTFKMWHWDMQKRSKNFYHQLDRGPPAASNRKIQEREHAAKNLRPVKPRIMTPPGQRRSPLFSATVVRFERQQLQ</sequence>
<comment type="caution">
    <text evidence="10">The sequence shown here is derived from an EMBL/GenBank/DDBJ whole genome shotgun (WGS) entry which is preliminary data.</text>
</comment>
<dbReference type="GO" id="GO:0005743">
    <property type="term" value="C:mitochondrial inner membrane"/>
    <property type="evidence" value="ECO:0007669"/>
    <property type="project" value="UniProtKB-SubCell"/>
</dbReference>
<evidence type="ECO:0000256" key="8">
    <source>
        <dbReference type="ARBA" id="ARBA00023136"/>
    </source>
</evidence>
<keyword evidence="8 9" id="KW-0472">Membrane</keyword>
<gene>
    <name evidence="10" type="ORF">H5410_051546</name>
</gene>
<reference evidence="10 11" key="1">
    <citation type="submission" date="2020-09" db="EMBL/GenBank/DDBJ databases">
        <title>De no assembly of potato wild relative species, Solanum commersonii.</title>
        <authorList>
            <person name="Cho K."/>
        </authorList>
    </citation>
    <scope>NUCLEOTIDE SEQUENCE [LARGE SCALE GENOMIC DNA]</scope>
    <source>
        <strain evidence="10">LZ3.2</strain>
        <tissue evidence="10">Leaf</tissue>
    </source>
</reference>
<evidence type="ECO:0000256" key="9">
    <source>
        <dbReference type="SAM" id="Phobius"/>
    </source>
</evidence>
<comment type="function">
    <text evidence="1">This protein is one of the nuclear-coded polypeptide chains of cytochrome c oxidase, the terminal oxidase in mitochondrial electron transport.</text>
</comment>
<evidence type="ECO:0000256" key="7">
    <source>
        <dbReference type="ARBA" id="ARBA00023128"/>
    </source>
</evidence>
<dbReference type="InterPro" id="IPR008432">
    <property type="entry name" value="COX5C"/>
</dbReference>